<evidence type="ECO:0000313" key="2">
    <source>
        <dbReference type="EMBL" id="MBC3789994.1"/>
    </source>
</evidence>
<dbReference type="Proteomes" id="UP000700732">
    <property type="component" value="Unassembled WGS sequence"/>
</dbReference>
<feature type="transmembrane region" description="Helical" evidence="1">
    <location>
        <begin position="276"/>
        <end position="301"/>
    </location>
</feature>
<organism evidence="2 3">
    <name type="scientific">Spirosoma utsteinense</name>
    <dbReference type="NCBI Taxonomy" id="2585773"/>
    <lineage>
        <taxon>Bacteria</taxon>
        <taxon>Pseudomonadati</taxon>
        <taxon>Bacteroidota</taxon>
        <taxon>Cytophagia</taxon>
        <taxon>Cytophagales</taxon>
        <taxon>Cytophagaceae</taxon>
        <taxon>Spirosoma</taxon>
    </lineage>
</organism>
<name>A0ABR6W1A7_9BACT</name>
<dbReference type="RefSeq" id="WP_186735647.1">
    <property type="nucleotide sequence ID" value="NZ_VFIA01000002.1"/>
</dbReference>
<keyword evidence="1" id="KW-1133">Transmembrane helix</keyword>
<keyword evidence="1" id="KW-0812">Transmembrane</keyword>
<feature type="transmembrane region" description="Helical" evidence="1">
    <location>
        <begin position="370"/>
        <end position="387"/>
    </location>
</feature>
<accession>A0ABR6W1A7</accession>
<evidence type="ECO:0000256" key="1">
    <source>
        <dbReference type="SAM" id="Phobius"/>
    </source>
</evidence>
<gene>
    <name evidence="2" type="ORF">FH603_478</name>
</gene>
<feature type="transmembrane region" description="Helical" evidence="1">
    <location>
        <begin position="345"/>
        <end position="364"/>
    </location>
</feature>
<comment type="caution">
    <text evidence="2">The sequence shown here is derived from an EMBL/GenBank/DDBJ whole genome shotgun (WGS) entry which is preliminary data.</text>
</comment>
<feature type="transmembrane region" description="Helical" evidence="1">
    <location>
        <begin position="49"/>
        <end position="68"/>
    </location>
</feature>
<feature type="transmembrane region" description="Helical" evidence="1">
    <location>
        <begin position="145"/>
        <end position="166"/>
    </location>
</feature>
<keyword evidence="1" id="KW-0472">Membrane</keyword>
<feature type="transmembrane region" description="Helical" evidence="1">
    <location>
        <begin position="313"/>
        <end position="333"/>
    </location>
</feature>
<dbReference type="EMBL" id="VFIA01000002">
    <property type="protein sequence ID" value="MBC3789994.1"/>
    <property type="molecule type" value="Genomic_DNA"/>
</dbReference>
<dbReference type="PANTHER" id="PTHR36840:SF1">
    <property type="entry name" value="BLL5714 PROTEIN"/>
    <property type="match status" value="1"/>
</dbReference>
<feature type="transmembrane region" description="Helical" evidence="1">
    <location>
        <begin position="114"/>
        <end position="133"/>
    </location>
</feature>
<reference evidence="2 3" key="1">
    <citation type="submission" date="2019-06" db="EMBL/GenBank/DDBJ databases">
        <title>Spirosoma utsteinense sp. nov. isolated from Antarctic ice-free soils.</title>
        <authorList>
            <person name="Tahon G."/>
        </authorList>
    </citation>
    <scope>NUCLEOTIDE SEQUENCE [LARGE SCALE GENOMIC DNA]</scope>
    <source>
        <strain evidence="2 3">LMG 31447</strain>
    </source>
</reference>
<feature type="transmembrane region" description="Helical" evidence="1">
    <location>
        <begin position="235"/>
        <end position="255"/>
    </location>
</feature>
<dbReference type="InterPro" id="IPR010640">
    <property type="entry name" value="Low_temperature_requirement_A"/>
</dbReference>
<protein>
    <submittedName>
        <fullName evidence="2">Low temperature requirement protein LtrA</fullName>
    </submittedName>
</protein>
<dbReference type="Pfam" id="PF06772">
    <property type="entry name" value="LtrA"/>
    <property type="match status" value="1"/>
</dbReference>
<sequence>MPDASLSKVPQLRSTEKHSVRRTSWAELFNDLVFTVIVAQLAQRLLTSLSGWALAGFFLLYVPVWWLWNGETHYSTRFDSERDVVHRSLGSLQLLGLIVLAATIPKALEQNLPSMIYALTYSAVRIILLIEYGRAWVYVSEARPYIRHLCIGFGLSILVWIGSAFVPVPYRYGLWILALCIELGTPLTSSGGRLHNALPPDVRHLPERYGLFTLILLGQTVSSAAQGLIKSGFETNTVLATILGGFIIIGLWWAYFDRLDDDAVRQVSAGKSTRPYTIWLYLHLPLTVALTMAGVGLTLAIEGVDAPRLSAPVQWLMTGSVAGYFLIEAGISLTSLLSGPPHPSFVRGIAARFGLALVLIIIRLTTSLDTITLLGITAGLILVLILSDQLGPEAPDSAERIKI</sequence>
<dbReference type="PANTHER" id="PTHR36840">
    <property type="entry name" value="BLL5714 PROTEIN"/>
    <property type="match status" value="1"/>
</dbReference>
<evidence type="ECO:0000313" key="3">
    <source>
        <dbReference type="Proteomes" id="UP000700732"/>
    </source>
</evidence>
<proteinExistence type="predicted"/>
<keyword evidence="3" id="KW-1185">Reference proteome</keyword>
<feature type="transmembrane region" description="Helical" evidence="1">
    <location>
        <begin position="89"/>
        <end position="108"/>
    </location>
</feature>